<keyword evidence="2" id="KW-1185">Reference proteome</keyword>
<accession>A0A7J7K5J7</accession>
<reference evidence="1" key="1">
    <citation type="submission" date="2020-06" db="EMBL/GenBank/DDBJ databases">
        <title>Draft genome of Bugula neritina, a colonial animal packing powerful symbionts and potential medicines.</title>
        <authorList>
            <person name="Rayko M."/>
        </authorList>
    </citation>
    <scope>NUCLEOTIDE SEQUENCE [LARGE SCALE GENOMIC DNA]</scope>
    <source>
        <strain evidence="1">Kwan_BN1</strain>
    </source>
</reference>
<organism evidence="1 2">
    <name type="scientific">Bugula neritina</name>
    <name type="common">Brown bryozoan</name>
    <name type="synonym">Sertularia neritina</name>
    <dbReference type="NCBI Taxonomy" id="10212"/>
    <lineage>
        <taxon>Eukaryota</taxon>
        <taxon>Metazoa</taxon>
        <taxon>Spiralia</taxon>
        <taxon>Lophotrochozoa</taxon>
        <taxon>Bryozoa</taxon>
        <taxon>Gymnolaemata</taxon>
        <taxon>Cheilostomatida</taxon>
        <taxon>Flustrina</taxon>
        <taxon>Buguloidea</taxon>
        <taxon>Bugulidae</taxon>
        <taxon>Bugula</taxon>
    </lineage>
</organism>
<evidence type="ECO:0000313" key="2">
    <source>
        <dbReference type="Proteomes" id="UP000593567"/>
    </source>
</evidence>
<dbReference type="EMBL" id="VXIV02001427">
    <property type="protein sequence ID" value="KAF6033214.1"/>
    <property type="molecule type" value="Genomic_DNA"/>
</dbReference>
<dbReference type="Proteomes" id="UP000593567">
    <property type="component" value="Unassembled WGS sequence"/>
</dbReference>
<gene>
    <name evidence="1" type="ORF">EB796_008475</name>
</gene>
<comment type="caution">
    <text evidence="1">The sequence shown here is derived from an EMBL/GenBank/DDBJ whole genome shotgun (WGS) entry which is preliminary data.</text>
</comment>
<proteinExistence type="predicted"/>
<sequence>MSMAPDSLHLPSGFEEIQATIHPTSTELEGIEDLLNRDLDAEVSELSRFISPELHSRTYEQDIQLSNPQTGVRTQNMQSVDIGNDAATHGAQSTETSLEEVLGASSVSDPIEQQLNSQTQELNENFQFPSCQVNLPTIDQSYPLPYLQDTVYQLMTKIPISKFTKQKQNMFNLLTVKSTSAVNQSYSTLPEISTQPTHSQIPFSTLSSNENLQSVARNNASSRNFSHLFSPDMFMVPFQLIYQTCTNTMFYQVNGQSIYQL</sequence>
<name>A0A7J7K5J7_BUGNE</name>
<protein>
    <submittedName>
        <fullName evidence="1">Uncharacterized protein</fullName>
    </submittedName>
</protein>
<dbReference type="AlphaFoldDB" id="A0A7J7K5J7"/>
<evidence type="ECO:0000313" key="1">
    <source>
        <dbReference type="EMBL" id="KAF6033214.1"/>
    </source>
</evidence>